<name>A0A974BXG0_XENLA</name>
<dbReference type="EMBL" id="CM004482">
    <property type="protein sequence ID" value="OCT62621.1"/>
    <property type="molecule type" value="Genomic_DNA"/>
</dbReference>
<feature type="compositionally biased region" description="Polar residues" evidence="1">
    <location>
        <begin position="52"/>
        <end position="61"/>
    </location>
</feature>
<dbReference type="Proteomes" id="UP000694892">
    <property type="component" value="Chromosome 9_10L"/>
</dbReference>
<dbReference type="PANTHER" id="PTHR11505">
    <property type="entry name" value="L1 TRANSPOSABLE ELEMENT-RELATED"/>
    <property type="match status" value="1"/>
</dbReference>
<gene>
    <name evidence="2" type="ORF">XELAEV_18043707mg</name>
</gene>
<feature type="compositionally biased region" description="Polar residues" evidence="1">
    <location>
        <begin position="348"/>
        <end position="357"/>
    </location>
</feature>
<sequence>MRKSAKSKKKSTQGSIKGFCMHETQVRNAALEAAQPEMASQLTGLPPHSPGSLISESDSIPPQSPMPLSDANLLARFKTLLQTELATVTTTITKQLTREIRDLGTQTDQVEQKLDEVIKRVNDQDIQIDTLLSHHQSTMDRLEDFENRSRRNNIRIRGLPEMVKDLHVEIPKLLATLPEQRLEMDRVHRALGPRGPPRDIIARLHFYATKEAITMAARTTSPLKYEDHAYQIFADLASTMIQKRRLLKPITTALHQKKITYRWGYPFRLLFSYQNQQYSIRDLDTGKETLRKLRLLPAQSSSDPTSPPRPPAPAIQTTASPRLPIMPNWQSTQRNKRSEAADDRSLSPKPTSPASDW</sequence>
<evidence type="ECO:0000256" key="1">
    <source>
        <dbReference type="SAM" id="MobiDB-lite"/>
    </source>
</evidence>
<dbReference type="OMA" id="QPEMASQ"/>
<proteinExistence type="predicted"/>
<accession>A0A974BXG0</accession>
<organism evidence="2 3">
    <name type="scientific">Xenopus laevis</name>
    <name type="common">African clawed frog</name>
    <dbReference type="NCBI Taxonomy" id="8355"/>
    <lineage>
        <taxon>Eukaryota</taxon>
        <taxon>Metazoa</taxon>
        <taxon>Chordata</taxon>
        <taxon>Craniata</taxon>
        <taxon>Vertebrata</taxon>
        <taxon>Euteleostomi</taxon>
        <taxon>Amphibia</taxon>
        <taxon>Batrachia</taxon>
        <taxon>Anura</taxon>
        <taxon>Pipoidea</taxon>
        <taxon>Pipidae</taxon>
        <taxon>Xenopodinae</taxon>
        <taxon>Xenopus</taxon>
        <taxon>Xenopus</taxon>
    </lineage>
</organism>
<dbReference type="Gene3D" id="3.30.70.1820">
    <property type="entry name" value="L1 transposable element, RRM domain"/>
    <property type="match status" value="1"/>
</dbReference>
<dbReference type="InterPro" id="IPR004244">
    <property type="entry name" value="Transposase_22"/>
</dbReference>
<feature type="region of interest" description="Disordered" evidence="1">
    <location>
        <begin position="296"/>
        <end position="357"/>
    </location>
</feature>
<dbReference type="AlphaFoldDB" id="A0A974BXG0"/>
<protein>
    <submittedName>
        <fullName evidence="2">Uncharacterized protein</fullName>
    </submittedName>
</protein>
<evidence type="ECO:0000313" key="3">
    <source>
        <dbReference type="Proteomes" id="UP000694892"/>
    </source>
</evidence>
<evidence type="ECO:0000313" key="2">
    <source>
        <dbReference type="EMBL" id="OCT62621.1"/>
    </source>
</evidence>
<feature type="region of interest" description="Disordered" evidence="1">
    <location>
        <begin position="41"/>
        <end position="67"/>
    </location>
</feature>
<reference evidence="3" key="1">
    <citation type="journal article" date="2016" name="Nature">
        <title>Genome evolution in the allotetraploid frog Xenopus laevis.</title>
        <authorList>
            <person name="Session A.M."/>
            <person name="Uno Y."/>
            <person name="Kwon T."/>
            <person name="Chapman J.A."/>
            <person name="Toyoda A."/>
            <person name="Takahashi S."/>
            <person name="Fukui A."/>
            <person name="Hikosaka A."/>
            <person name="Suzuki A."/>
            <person name="Kondo M."/>
            <person name="van Heeringen S.J."/>
            <person name="Quigley I."/>
            <person name="Heinz S."/>
            <person name="Ogino H."/>
            <person name="Ochi H."/>
            <person name="Hellsten U."/>
            <person name="Lyons J.B."/>
            <person name="Simakov O."/>
            <person name="Putnam N."/>
            <person name="Stites J."/>
            <person name="Kuroki Y."/>
            <person name="Tanaka T."/>
            <person name="Michiue T."/>
            <person name="Watanabe M."/>
            <person name="Bogdanovic O."/>
            <person name="Lister R."/>
            <person name="Georgiou G."/>
            <person name="Paranjpe S.S."/>
            <person name="van Kruijsbergen I."/>
            <person name="Shu S."/>
            <person name="Carlson J."/>
            <person name="Kinoshita T."/>
            <person name="Ohta Y."/>
            <person name="Mawaribuchi S."/>
            <person name="Jenkins J."/>
            <person name="Grimwood J."/>
            <person name="Schmutz J."/>
            <person name="Mitros T."/>
            <person name="Mozaffari S.V."/>
            <person name="Suzuki Y."/>
            <person name="Haramoto Y."/>
            <person name="Yamamoto T.S."/>
            <person name="Takagi C."/>
            <person name="Heald R."/>
            <person name="Miller K."/>
            <person name="Haudenschild C."/>
            <person name="Kitzman J."/>
            <person name="Nakayama T."/>
            <person name="Izutsu Y."/>
            <person name="Robert J."/>
            <person name="Fortriede J."/>
            <person name="Burns K."/>
            <person name="Lotay V."/>
            <person name="Karimi K."/>
            <person name="Yasuoka Y."/>
            <person name="Dichmann D.S."/>
            <person name="Flajnik M.F."/>
            <person name="Houston D.W."/>
            <person name="Shendure J."/>
            <person name="DuPasquier L."/>
            <person name="Vize P.D."/>
            <person name="Zorn A.M."/>
            <person name="Ito M."/>
            <person name="Marcotte E.M."/>
            <person name="Wallingford J.B."/>
            <person name="Ito Y."/>
            <person name="Asashima M."/>
            <person name="Ueno N."/>
            <person name="Matsuda Y."/>
            <person name="Veenstra G.J."/>
            <person name="Fujiyama A."/>
            <person name="Harland R.M."/>
            <person name="Taira M."/>
            <person name="Rokhsar D.S."/>
        </authorList>
    </citation>
    <scope>NUCLEOTIDE SEQUENCE [LARGE SCALE GENOMIC DNA]</scope>
    <source>
        <strain evidence="3">J</strain>
    </source>
</reference>
<feature type="compositionally biased region" description="Basic and acidic residues" evidence="1">
    <location>
        <begin position="336"/>
        <end position="346"/>
    </location>
</feature>